<dbReference type="EMBL" id="VYYT01000168">
    <property type="protein sequence ID" value="KAK2760643.1"/>
    <property type="molecule type" value="Genomic_DNA"/>
</dbReference>
<proteinExistence type="predicted"/>
<sequence>MKKSDTIVAARQPKKRPQRNASLSPRSSSSTHVPRKPSTPPCSDYWDYPAGQRLVDWRSIFRRVQVGSFDDARQDQRQQTTSTNDLCRGKHAPTSKTNNNKLPSLRLARSNIAAAKRASAPSPTTTDKSTVIVHSAEVPRNSPSDVDVLVGANTLQDDTNISGAEDTGQLQAGERSSSGIAQSKLWTLTSGTRPDTVPCKRISPAGTETRAESDPRAKLEWTLPGLPGQDSLCVGAGAARYNPPKRTCGGAAPKSFRAANDEDGTCGRCRTSAWESVSGRLTRYLSGQSAVFLRSNSAVVAQQCCCSERAKEEGRWRRRRSIRSNQPAS</sequence>
<keyword evidence="3" id="KW-1185">Reference proteome</keyword>
<evidence type="ECO:0000313" key="2">
    <source>
        <dbReference type="EMBL" id="KAK2760643.1"/>
    </source>
</evidence>
<organism evidence="2 3">
    <name type="scientific">Colletotrichum kahawae</name>
    <name type="common">Coffee berry disease fungus</name>
    <dbReference type="NCBI Taxonomy" id="34407"/>
    <lineage>
        <taxon>Eukaryota</taxon>
        <taxon>Fungi</taxon>
        <taxon>Dikarya</taxon>
        <taxon>Ascomycota</taxon>
        <taxon>Pezizomycotina</taxon>
        <taxon>Sordariomycetes</taxon>
        <taxon>Hypocreomycetidae</taxon>
        <taxon>Glomerellales</taxon>
        <taxon>Glomerellaceae</taxon>
        <taxon>Colletotrichum</taxon>
        <taxon>Colletotrichum gloeosporioides species complex</taxon>
    </lineage>
</organism>
<feature type="region of interest" description="Disordered" evidence="1">
    <location>
        <begin position="1"/>
        <end position="48"/>
    </location>
</feature>
<accession>A0AAD9YFD9</accession>
<dbReference type="Proteomes" id="UP001281614">
    <property type="component" value="Unassembled WGS sequence"/>
</dbReference>
<feature type="compositionally biased region" description="Polar residues" evidence="1">
    <location>
        <begin position="153"/>
        <end position="193"/>
    </location>
</feature>
<feature type="region of interest" description="Disordered" evidence="1">
    <location>
        <begin position="70"/>
        <end position="215"/>
    </location>
</feature>
<name>A0AAD9YFD9_COLKA</name>
<gene>
    <name evidence="2" type="ORF">CKAH01_05329</name>
</gene>
<comment type="caution">
    <text evidence="2">The sequence shown here is derived from an EMBL/GenBank/DDBJ whole genome shotgun (WGS) entry which is preliminary data.</text>
</comment>
<protein>
    <submittedName>
        <fullName evidence="2">Uncharacterized protein</fullName>
    </submittedName>
</protein>
<evidence type="ECO:0000313" key="3">
    <source>
        <dbReference type="Proteomes" id="UP001281614"/>
    </source>
</evidence>
<evidence type="ECO:0000256" key="1">
    <source>
        <dbReference type="SAM" id="MobiDB-lite"/>
    </source>
</evidence>
<dbReference type="AlphaFoldDB" id="A0AAD9YFD9"/>
<reference evidence="2" key="1">
    <citation type="submission" date="2023-02" db="EMBL/GenBank/DDBJ databases">
        <title>Colletotrichum kahawae CIFC_Que2 genome sequencing and assembly.</title>
        <authorList>
            <person name="Baroncelli R."/>
        </authorList>
    </citation>
    <scope>NUCLEOTIDE SEQUENCE</scope>
    <source>
        <strain evidence="2">CIFC_Que2</strain>
    </source>
</reference>